<evidence type="ECO:0000256" key="10">
    <source>
        <dbReference type="SAM" id="SignalP"/>
    </source>
</evidence>
<proteinExistence type="inferred from homology"/>
<evidence type="ECO:0000256" key="4">
    <source>
        <dbReference type="ARBA" id="ARBA00022729"/>
    </source>
</evidence>
<dbReference type="PROSITE" id="PS50866">
    <property type="entry name" value="GOLD"/>
    <property type="match status" value="1"/>
</dbReference>
<evidence type="ECO:0000256" key="7">
    <source>
        <dbReference type="ARBA" id="ARBA00037847"/>
    </source>
</evidence>
<keyword evidence="6 9" id="KW-0472">Membrane</keyword>
<evidence type="ECO:0000256" key="2">
    <source>
        <dbReference type="ARBA" id="ARBA00007104"/>
    </source>
</evidence>
<evidence type="ECO:0000256" key="3">
    <source>
        <dbReference type="ARBA" id="ARBA00022692"/>
    </source>
</evidence>
<dbReference type="SUPFAM" id="SSF101576">
    <property type="entry name" value="Supernatant protein factor (SPF), C-terminal domain"/>
    <property type="match status" value="1"/>
</dbReference>
<feature type="transmembrane region" description="Helical" evidence="9">
    <location>
        <begin position="201"/>
        <end position="223"/>
    </location>
</feature>
<comment type="subcellular location">
    <subcellularLocation>
        <location evidence="7">Endomembrane system</location>
        <topology evidence="7">Single-pass membrane protein</topology>
    </subcellularLocation>
    <subcellularLocation>
        <location evidence="1 8">Membrane</location>
        <topology evidence="1 8">Single-pass type I membrane protein</topology>
    </subcellularLocation>
</comment>
<gene>
    <name evidence="12" type="primary">ABSGL_08931.1 scaffold 10588</name>
</gene>
<dbReference type="EMBL" id="LT554051">
    <property type="protein sequence ID" value="SAM03113.1"/>
    <property type="molecule type" value="Genomic_DNA"/>
</dbReference>
<dbReference type="AlphaFoldDB" id="A0A163JZE5"/>
<protein>
    <recommendedName>
        <fullName evidence="11">GOLD domain-containing protein</fullName>
    </recommendedName>
</protein>
<sequence length="234" mass="26198">MTHHYLSVAFLASVLTLLCLLTNGASATALTYNMAANEHACFYTFTNTPGKKIGFYFAVGPPLHHPQHLHHLLIVQSGGSFDIDYSVNDPREKIVLEGKGERQGDYVFTANYPGEYSFCFSNDMSTFAEKLVDFEITLEHEVRPNFAKASEGLQPPETLSAMEESLFRLSGSLTNIARTQKYFRTRENRNSSTVISTEQRIFWFASLESTAIIAMAALQVFVVRNFFNVKKGGV</sequence>
<dbReference type="STRING" id="4829.A0A163JZE5"/>
<comment type="similarity">
    <text evidence="2 8">Belongs to the EMP24/GP25L family.</text>
</comment>
<dbReference type="GO" id="GO:0016020">
    <property type="term" value="C:membrane"/>
    <property type="evidence" value="ECO:0007669"/>
    <property type="project" value="UniProtKB-SubCell"/>
</dbReference>
<evidence type="ECO:0000259" key="11">
    <source>
        <dbReference type="PROSITE" id="PS50866"/>
    </source>
</evidence>
<dbReference type="InterPro" id="IPR009038">
    <property type="entry name" value="GOLD_dom"/>
</dbReference>
<evidence type="ECO:0000256" key="1">
    <source>
        <dbReference type="ARBA" id="ARBA00004479"/>
    </source>
</evidence>
<keyword evidence="5 9" id="KW-1133">Transmembrane helix</keyword>
<feature type="domain" description="GOLD" evidence="11">
    <location>
        <begin position="39"/>
        <end position="138"/>
    </location>
</feature>
<evidence type="ECO:0000313" key="13">
    <source>
        <dbReference type="Proteomes" id="UP000078561"/>
    </source>
</evidence>
<keyword evidence="3 8" id="KW-0812">Transmembrane</keyword>
<dbReference type="PANTHER" id="PTHR22811">
    <property type="entry name" value="TRANSMEMBRANE EMP24 DOMAIN-CONTAINING PROTEIN"/>
    <property type="match status" value="1"/>
</dbReference>
<evidence type="ECO:0000256" key="6">
    <source>
        <dbReference type="ARBA" id="ARBA00023136"/>
    </source>
</evidence>
<dbReference type="OrthoDB" id="1929172at2759"/>
<dbReference type="SMART" id="SM01190">
    <property type="entry name" value="EMP24_GP25L"/>
    <property type="match status" value="1"/>
</dbReference>
<dbReference type="InterPro" id="IPR036598">
    <property type="entry name" value="GOLD_dom_sf"/>
</dbReference>
<keyword evidence="13" id="KW-1185">Reference proteome</keyword>
<evidence type="ECO:0000256" key="8">
    <source>
        <dbReference type="RuleBase" id="RU003827"/>
    </source>
</evidence>
<accession>A0A163JZE5</accession>
<dbReference type="FunCoup" id="A0A163JZE5">
    <property type="interactions" value="288"/>
</dbReference>
<evidence type="ECO:0000313" key="12">
    <source>
        <dbReference type="EMBL" id="SAM03113.1"/>
    </source>
</evidence>
<organism evidence="12">
    <name type="scientific">Absidia glauca</name>
    <name type="common">Pin mould</name>
    <dbReference type="NCBI Taxonomy" id="4829"/>
    <lineage>
        <taxon>Eukaryota</taxon>
        <taxon>Fungi</taxon>
        <taxon>Fungi incertae sedis</taxon>
        <taxon>Mucoromycota</taxon>
        <taxon>Mucoromycotina</taxon>
        <taxon>Mucoromycetes</taxon>
        <taxon>Mucorales</taxon>
        <taxon>Cunninghamellaceae</taxon>
        <taxon>Absidia</taxon>
    </lineage>
</organism>
<evidence type="ECO:0000256" key="9">
    <source>
        <dbReference type="SAM" id="Phobius"/>
    </source>
</evidence>
<dbReference type="Pfam" id="PF01105">
    <property type="entry name" value="EMP24_GP25L"/>
    <property type="match status" value="1"/>
</dbReference>
<dbReference type="InParanoid" id="A0A163JZE5"/>
<dbReference type="OMA" id="VGEYTFC"/>
<dbReference type="Proteomes" id="UP000078561">
    <property type="component" value="Unassembled WGS sequence"/>
</dbReference>
<reference evidence="12" key="1">
    <citation type="submission" date="2016-04" db="EMBL/GenBank/DDBJ databases">
        <authorList>
            <person name="Evans L.H."/>
            <person name="Alamgir A."/>
            <person name="Owens N."/>
            <person name="Weber N.D."/>
            <person name="Virtaneva K."/>
            <person name="Barbian K."/>
            <person name="Babar A."/>
            <person name="Rosenke K."/>
        </authorList>
    </citation>
    <scope>NUCLEOTIDE SEQUENCE [LARGE SCALE GENOMIC DNA]</scope>
    <source>
        <strain evidence="12">CBS 101.48</strain>
    </source>
</reference>
<feature type="chain" id="PRO_5007843516" description="GOLD domain-containing protein" evidence="10">
    <location>
        <begin position="28"/>
        <end position="234"/>
    </location>
</feature>
<evidence type="ECO:0000256" key="5">
    <source>
        <dbReference type="ARBA" id="ARBA00022989"/>
    </source>
</evidence>
<name>A0A163JZE5_ABSGL</name>
<feature type="signal peptide" evidence="10">
    <location>
        <begin position="1"/>
        <end position="27"/>
    </location>
</feature>
<dbReference type="GO" id="GO:0012505">
    <property type="term" value="C:endomembrane system"/>
    <property type="evidence" value="ECO:0007669"/>
    <property type="project" value="UniProtKB-SubCell"/>
</dbReference>
<keyword evidence="4 10" id="KW-0732">Signal</keyword>
<dbReference type="InterPro" id="IPR015720">
    <property type="entry name" value="Emp24-like"/>
</dbReference>